<dbReference type="InterPro" id="IPR041980">
    <property type="entry name" value="KOW_Spt5_6_metazoa"/>
</dbReference>
<dbReference type="InterPro" id="IPR005824">
    <property type="entry name" value="KOW"/>
</dbReference>
<feature type="compositionally biased region" description="Polar residues" evidence="12">
    <location>
        <begin position="864"/>
        <end position="881"/>
    </location>
</feature>
<dbReference type="Gene3D" id="2.30.30.30">
    <property type="match status" value="3"/>
</dbReference>
<keyword evidence="8" id="KW-0010">Activator</keyword>
<dbReference type="OrthoDB" id="28901at2759"/>
<dbReference type="EMBL" id="OB661160">
    <property type="protein sequence ID" value="CAD7227491.1"/>
    <property type="molecule type" value="Genomic_DNA"/>
</dbReference>
<dbReference type="InterPro" id="IPR041977">
    <property type="entry name" value="KOW_Spt5_4"/>
</dbReference>
<dbReference type="Pfam" id="PF11942">
    <property type="entry name" value="Spt5_N"/>
    <property type="match status" value="1"/>
</dbReference>
<dbReference type="CDD" id="cd09888">
    <property type="entry name" value="NGN_Euk"/>
    <property type="match status" value="1"/>
</dbReference>
<evidence type="ECO:0000256" key="12">
    <source>
        <dbReference type="SAM" id="MobiDB-lite"/>
    </source>
</evidence>
<evidence type="ECO:0000256" key="6">
    <source>
        <dbReference type="ARBA" id="ARBA00022737"/>
    </source>
</evidence>
<accession>A0A7R8WE59</accession>
<feature type="region of interest" description="Disordered" evidence="12">
    <location>
        <begin position="632"/>
        <end position="683"/>
    </location>
</feature>
<dbReference type="CDD" id="cd06084">
    <property type="entry name" value="KOW_Spt5_4"/>
    <property type="match status" value="1"/>
</dbReference>
<evidence type="ECO:0000256" key="9">
    <source>
        <dbReference type="ARBA" id="ARBA00023163"/>
    </source>
</evidence>
<evidence type="ECO:0000256" key="2">
    <source>
        <dbReference type="ARBA" id="ARBA00006956"/>
    </source>
</evidence>
<dbReference type="InterPro" id="IPR014722">
    <property type="entry name" value="Rib_uL2_dom2"/>
</dbReference>
<comment type="similarity">
    <text evidence="2 11">Belongs to the SPT5 family.</text>
</comment>
<evidence type="ECO:0000256" key="11">
    <source>
        <dbReference type="PIRNR" id="PIRNR036945"/>
    </source>
</evidence>
<dbReference type="InterPro" id="IPR041978">
    <property type="entry name" value="KOW_Spt5_5"/>
</dbReference>
<dbReference type="Pfam" id="PF23284">
    <property type="entry name" value="KOW2_Spt5"/>
    <property type="match status" value="1"/>
</dbReference>
<dbReference type="GO" id="GO:0006357">
    <property type="term" value="P:regulation of transcription by RNA polymerase II"/>
    <property type="evidence" value="ECO:0007669"/>
    <property type="project" value="InterPro"/>
</dbReference>
<dbReference type="InterPro" id="IPR039659">
    <property type="entry name" value="SPT5"/>
</dbReference>
<dbReference type="Pfam" id="PF23291">
    <property type="entry name" value="KOW4_SPT5"/>
    <property type="match status" value="1"/>
</dbReference>
<dbReference type="Pfam" id="PF23037">
    <property type="entry name" value="KOWx_SPT5"/>
    <property type="match status" value="1"/>
</dbReference>
<dbReference type="CDD" id="cd06081">
    <property type="entry name" value="KOW_Spt5_1"/>
    <property type="match status" value="1"/>
</dbReference>
<feature type="region of interest" description="Disordered" evidence="12">
    <location>
        <begin position="1"/>
        <end position="57"/>
    </location>
</feature>
<feature type="region of interest" description="Disordered" evidence="12">
    <location>
        <begin position="732"/>
        <end position="928"/>
    </location>
</feature>
<dbReference type="SMART" id="SM00738">
    <property type="entry name" value="NGN"/>
    <property type="match status" value="1"/>
</dbReference>
<evidence type="ECO:0000256" key="8">
    <source>
        <dbReference type="ARBA" id="ARBA00023159"/>
    </source>
</evidence>
<sequence>MQRSVHVDEEDEDSYESDEDEDDRPRKKKRGAGFILDEAEVDDDVEDDDEGEWEEGAQEILRAEKEKGPTAREIEGKRRWHMLWENQREEELENYYKRKYADESAASRHFGEAGEEMSVEIEQQTLLPGVKDPNLWMVRCRIGEEKTTALQLMRKFIAYQNNPNASTEPLMIKSVVVPEHVKGYIYVEGYKQSHIKHAIDGIGSLKMGFYKQQMIPISEMTDVLRVVRATPSLKPRSWVRLKRGLYKDDLAQVNLVDAAQNMVQLKLIPRIDYSRMRGALRQPNAEPEKRKKGNRPAQKLFDSDAIRAIGGEIVNNGDFLVFEGNKYSRKGFLYKNFAMSAIQSDGVKPTLAELERFEEVVEGMELEMPSKRGENTQHSFATGDVVEVISGELVHLPGHITDIDGNAITIMPHHEALKDPLQFQAHELKKFFRMGDHVRVIAGRCEGDTGLIVRVEENLAVVFSDLTMHEIKVLPKDLQLCSEIATGVDSLGQFQFEDMVQLDPQTVGVVVRLEKEQMEVLNMHGKVVKVRPQAVTKLRGNKKAVALDSESNSISVKDIVNVTDGPHQNKRGEILHLWRNFAFIKNRQLIEFPGGIFVCKSRHLVLAGGSKTMPSGVGGPVGGHPAGYMSPRISSPMHHGGGGGGPGPGAVARGARTGGSTPGGGGGGGGGGGQPRTSRDRSLIGQTVRITKGPMKGHVGIVKDATQAIVKVELHTNCQTISVDRNRIDVVGSGGRPVGSTSTYAPRTPGYDGGRTPIYGAGSRTPMYGSGSQTPMYEAGSRTPHYGSMTPIHDGSRTPGQSGAWDPSVANTPGRSGDDSPYDYDDPGSSSPAFGTDQGLRGSGPQTPGSHFGSDPSYSPLGAPQTSGSFQGTPSPSQNFVSPHPSPMAYQSPGQSAFGTPSPLTPGSTSAASPFSAHTPGGAEGDLGVMNSEWQSTEITVRIKASDSDSGLVGQTGVIRGVSGTMCSLFLPDEDRVVNVLGCHLDPVIPSRGDSVKVIFGEDKEQTGRLLSIDNHEGVVKLDTDAVKMLPLKYLCKMKPPV</sequence>
<dbReference type="InterPro" id="IPR041975">
    <property type="entry name" value="KOW_Spt5_2"/>
</dbReference>
<dbReference type="InterPro" id="IPR039385">
    <property type="entry name" value="NGN_Euk"/>
</dbReference>
<evidence type="ECO:0000313" key="13">
    <source>
        <dbReference type="EMBL" id="CAD7227491.1"/>
    </source>
</evidence>
<dbReference type="InterPro" id="IPR006645">
    <property type="entry name" value="NGN-like_dom"/>
</dbReference>
<feature type="compositionally biased region" description="Gly residues" evidence="12">
    <location>
        <begin position="639"/>
        <end position="648"/>
    </location>
</feature>
<dbReference type="Pfam" id="PF23288">
    <property type="entry name" value="KOW6_SPT5"/>
    <property type="match status" value="1"/>
</dbReference>
<dbReference type="FunFam" id="2.30.30.30:FF:000016">
    <property type="entry name" value="Transcription elongation factor SPT5"/>
    <property type="match status" value="1"/>
</dbReference>
<dbReference type="CDD" id="cd06082">
    <property type="entry name" value="KOW_Spt5_2"/>
    <property type="match status" value="1"/>
</dbReference>
<dbReference type="GO" id="GO:0032784">
    <property type="term" value="P:regulation of DNA-templated transcription elongation"/>
    <property type="evidence" value="ECO:0007669"/>
    <property type="project" value="InterPro"/>
</dbReference>
<evidence type="ECO:0000256" key="7">
    <source>
        <dbReference type="ARBA" id="ARBA00023015"/>
    </source>
</evidence>
<feature type="compositionally biased region" description="Acidic residues" evidence="12">
    <location>
        <begin position="37"/>
        <end position="57"/>
    </location>
</feature>
<dbReference type="Pfam" id="PF23287">
    <property type="entry name" value="KOW7_SPT5"/>
    <property type="match status" value="1"/>
</dbReference>
<keyword evidence="6" id="KW-0677">Repeat</keyword>
<feature type="compositionally biased region" description="Acidic residues" evidence="12">
    <location>
        <begin position="8"/>
        <end position="22"/>
    </location>
</feature>
<dbReference type="CDD" id="cd06086">
    <property type="entry name" value="KOW_Spt5_6"/>
    <property type="match status" value="1"/>
</dbReference>
<dbReference type="AlphaFoldDB" id="A0A7R8WE59"/>
<dbReference type="Pfam" id="PF03439">
    <property type="entry name" value="Spt5-NGN"/>
    <property type="match status" value="1"/>
</dbReference>
<dbReference type="SMART" id="SM00739">
    <property type="entry name" value="KOW"/>
    <property type="match status" value="6"/>
</dbReference>
<keyword evidence="7" id="KW-0805">Transcription regulation</keyword>
<evidence type="ECO:0000256" key="5">
    <source>
        <dbReference type="ARBA" id="ARBA00022553"/>
    </source>
</evidence>
<organism evidence="13">
    <name type="scientific">Cyprideis torosa</name>
    <dbReference type="NCBI Taxonomy" id="163714"/>
    <lineage>
        <taxon>Eukaryota</taxon>
        <taxon>Metazoa</taxon>
        <taxon>Ecdysozoa</taxon>
        <taxon>Arthropoda</taxon>
        <taxon>Crustacea</taxon>
        <taxon>Oligostraca</taxon>
        <taxon>Ostracoda</taxon>
        <taxon>Podocopa</taxon>
        <taxon>Podocopida</taxon>
        <taxon>Cytherocopina</taxon>
        <taxon>Cytheroidea</taxon>
        <taxon>Cytherideidae</taxon>
        <taxon>Cyprideis</taxon>
    </lineage>
</organism>
<gene>
    <name evidence="13" type="ORF">CTOB1V02_LOCUS5397</name>
</gene>
<evidence type="ECO:0000256" key="3">
    <source>
        <dbReference type="ARBA" id="ARBA00020181"/>
    </source>
</evidence>
<name>A0A7R8WE59_9CRUS</name>
<dbReference type="GO" id="GO:0003729">
    <property type="term" value="F:mRNA binding"/>
    <property type="evidence" value="ECO:0007669"/>
    <property type="project" value="TreeGrafter"/>
</dbReference>
<evidence type="ECO:0000256" key="10">
    <source>
        <dbReference type="ARBA" id="ARBA00023242"/>
    </source>
</evidence>
<dbReference type="PANTHER" id="PTHR11125">
    <property type="entry name" value="SUPPRESSOR OF TY 5"/>
    <property type="match status" value="1"/>
</dbReference>
<dbReference type="InterPro" id="IPR008991">
    <property type="entry name" value="Translation_prot_SH3-like_sf"/>
</dbReference>
<dbReference type="InterPro" id="IPR057936">
    <property type="entry name" value="KOWx_Spt5"/>
</dbReference>
<keyword evidence="10 11" id="KW-0539">Nucleus</keyword>
<dbReference type="PIRSF" id="PIRSF036945">
    <property type="entry name" value="Spt5"/>
    <property type="match status" value="1"/>
</dbReference>
<proteinExistence type="inferred from homology"/>
<dbReference type="GO" id="GO:0032044">
    <property type="term" value="C:DSIF complex"/>
    <property type="evidence" value="ECO:0007669"/>
    <property type="project" value="TreeGrafter"/>
</dbReference>
<dbReference type="InterPro" id="IPR041976">
    <property type="entry name" value="KOW_Spt5_3"/>
</dbReference>
<evidence type="ECO:0000256" key="1">
    <source>
        <dbReference type="ARBA" id="ARBA00004123"/>
    </source>
</evidence>
<dbReference type="CDD" id="cd06083">
    <property type="entry name" value="KOW_Spt5_3"/>
    <property type="match status" value="1"/>
</dbReference>
<dbReference type="InterPro" id="IPR022581">
    <property type="entry name" value="Spt5_N"/>
</dbReference>
<dbReference type="Gene3D" id="3.30.70.940">
    <property type="entry name" value="NusG, N-terminal domain"/>
    <property type="match status" value="1"/>
</dbReference>
<dbReference type="Pfam" id="PF12815">
    <property type="entry name" value="CTD"/>
    <property type="match status" value="1"/>
</dbReference>
<dbReference type="SUPFAM" id="SSF50104">
    <property type="entry name" value="Translation proteins SH3-like domain"/>
    <property type="match status" value="1"/>
</dbReference>
<dbReference type="CDD" id="cd06085">
    <property type="entry name" value="KOW_Spt5_5"/>
    <property type="match status" value="1"/>
</dbReference>
<protein>
    <recommendedName>
        <fullName evidence="3 11">Transcription elongation factor SPT5</fullName>
    </recommendedName>
</protein>
<evidence type="ECO:0000256" key="4">
    <source>
        <dbReference type="ARBA" id="ARBA00022491"/>
    </source>
</evidence>
<keyword evidence="4" id="KW-0678">Repressor</keyword>
<dbReference type="InterPro" id="IPR024945">
    <property type="entry name" value="Spt5_C_dom"/>
</dbReference>
<keyword evidence="9 11" id="KW-0804">Transcription</keyword>
<dbReference type="Pfam" id="PF23042">
    <property type="entry name" value="KOW1_SPT5"/>
    <property type="match status" value="1"/>
</dbReference>
<comment type="subcellular location">
    <subcellularLocation>
        <location evidence="1 11">Nucleus</location>
    </subcellularLocation>
</comment>
<dbReference type="FunFam" id="3.30.70.940:FF:000005">
    <property type="entry name" value="Transcription elongation factor SPT5"/>
    <property type="match status" value="1"/>
</dbReference>
<dbReference type="InterPro" id="IPR017071">
    <property type="entry name" value="TF_Spt5_eukaryote"/>
</dbReference>
<dbReference type="GO" id="GO:0006368">
    <property type="term" value="P:transcription elongation by RNA polymerase II"/>
    <property type="evidence" value="ECO:0007669"/>
    <property type="project" value="TreeGrafter"/>
</dbReference>
<dbReference type="PANTHER" id="PTHR11125:SF7">
    <property type="entry name" value="TRANSCRIPTION ELONGATION FACTOR SPT5"/>
    <property type="match status" value="1"/>
</dbReference>
<dbReference type="SMART" id="SM01104">
    <property type="entry name" value="CTD"/>
    <property type="match status" value="1"/>
</dbReference>
<dbReference type="InterPro" id="IPR005100">
    <property type="entry name" value="NGN-domain"/>
</dbReference>
<reference evidence="13" key="1">
    <citation type="submission" date="2020-11" db="EMBL/GenBank/DDBJ databases">
        <authorList>
            <person name="Tran Van P."/>
        </authorList>
    </citation>
    <scope>NUCLEOTIDE SEQUENCE</scope>
</reference>
<dbReference type="InterPro" id="IPR057934">
    <property type="entry name" value="KOW_Spt5_7"/>
</dbReference>
<dbReference type="InterPro" id="IPR041973">
    <property type="entry name" value="KOW_Spt5_1"/>
</dbReference>
<dbReference type="InterPro" id="IPR036735">
    <property type="entry name" value="NGN_dom_sf"/>
</dbReference>
<dbReference type="Pfam" id="PF23290">
    <property type="entry name" value="KOW5_SPT5"/>
    <property type="match status" value="1"/>
</dbReference>
<keyword evidence="5" id="KW-0597">Phosphoprotein</keyword>
<feature type="compositionally biased region" description="Gly residues" evidence="12">
    <location>
        <begin position="656"/>
        <end position="674"/>
    </location>
</feature>
<dbReference type="FunFam" id="2.30.30.30:FF:000013">
    <property type="entry name" value="Transcription elongation factor SPT5"/>
    <property type="match status" value="1"/>
</dbReference>